<protein>
    <submittedName>
        <fullName evidence="6 8">Peptidase C14</fullName>
    </submittedName>
</protein>
<dbReference type="GO" id="GO:0006508">
    <property type="term" value="P:proteolysis"/>
    <property type="evidence" value="ECO:0007669"/>
    <property type="project" value="InterPro"/>
</dbReference>
<evidence type="ECO:0000259" key="5">
    <source>
        <dbReference type="Pfam" id="PF00656"/>
    </source>
</evidence>
<dbReference type="GO" id="GO:0004197">
    <property type="term" value="F:cysteine-type endopeptidase activity"/>
    <property type="evidence" value="ECO:0007669"/>
    <property type="project" value="InterPro"/>
</dbReference>
<accession>A0A6G1GCK7</accession>
<dbReference type="EMBL" id="ML975151">
    <property type="protein sequence ID" value="KAF1815631.1"/>
    <property type="molecule type" value="Genomic_DNA"/>
</dbReference>
<dbReference type="GO" id="GO:0005737">
    <property type="term" value="C:cytoplasm"/>
    <property type="evidence" value="ECO:0007669"/>
    <property type="project" value="TreeGrafter"/>
</dbReference>
<sequence>MVRKALLIGINYTGTNHALRGCHQDVRNMIEFLEYHGFHQDDMVVLMDQEGTDPHGSSWPTGQNIQRAIQWLIHTPNASLFMHYSGHGGNIPDPDGTGTNATICPVDFEQHGQIDSDTLHQTLVTPLPPSSQIHAIFDCCHSGSVLELSHVYRLDESGHVLLLDNIKTGLRLASSAAGLLQGGFTREKVRDAQELLGGAKSFFSSFSRLGSGNADGLDEEANSDYPEEARQAILYSGCRDDQTSADASIAGAATGAMSWAFLKVMREFDGQQSYVDILRNTRELLVQNYSQVPQLSCAGEIDLDSSFQL</sequence>
<organism evidence="6">
    <name type="scientific">Eremomyces bilateralis CBS 781.70</name>
    <dbReference type="NCBI Taxonomy" id="1392243"/>
    <lineage>
        <taxon>Eukaryota</taxon>
        <taxon>Fungi</taxon>
        <taxon>Dikarya</taxon>
        <taxon>Ascomycota</taxon>
        <taxon>Pezizomycotina</taxon>
        <taxon>Dothideomycetes</taxon>
        <taxon>Dothideomycetes incertae sedis</taxon>
        <taxon>Eremomycetales</taxon>
        <taxon>Eremomycetaceae</taxon>
        <taxon>Eremomyces</taxon>
    </lineage>
</organism>
<keyword evidence="3" id="KW-0788">Thiol protease</keyword>
<gene>
    <name evidence="6 8" type="ORF">P152DRAFT_429811</name>
</gene>
<keyword evidence="7" id="KW-1185">Reference proteome</keyword>
<reference evidence="6 8" key="1">
    <citation type="submission" date="2020-01" db="EMBL/GenBank/DDBJ databases">
        <authorList>
            <consortium name="DOE Joint Genome Institute"/>
            <person name="Haridas S."/>
            <person name="Albert R."/>
            <person name="Binder M."/>
            <person name="Bloem J."/>
            <person name="Labutti K."/>
            <person name="Salamov A."/>
            <person name="Andreopoulos B."/>
            <person name="Baker S.E."/>
            <person name="Barry K."/>
            <person name="Bills G."/>
            <person name="Bluhm B.H."/>
            <person name="Cannon C."/>
            <person name="Castanera R."/>
            <person name="Culley D.E."/>
            <person name="Daum C."/>
            <person name="Ezra D."/>
            <person name="Gonzalez J.B."/>
            <person name="Henrissat B."/>
            <person name="Kuo A."/>
            <person name="Liang C."/>
            <person name="Lipzen A."/>
            <person name="Lutzoni F."/>
            <person name="Magnuson J."/>
            <person name="Mondo S."/>
            <person name="Nolan M."/>
            <person name="Ohm R."/>
            <person name="Pangilinan J."/>
            <person name="Park H.-J."/>
            <person name="Ramirez L."/>
            <person name="Alfaro M."/>
            <person name="Sun H."/>
            <person name="Tritt A."/>
            <person name="Yoshinaga Y."/>
            <person name="Zwiers L.-H."/>
            <person name="Turgeon B.G."/>
            <person name="Goodwin S.B."/>
            <person name="Spatafora J.W."/>
            <person name="Crous P.W."/>
            <person name="Grigoriev I.V."/>
        </authorList>
    </citation>
    <scope>NUCLEOTIDE SEQUENCE</scope>
    <source>
        <strain evidence="6 8">CBS 781.70</strain>
    </source>
</reference>
<dbReference type="AlphaFoldDB" id="A0A6G1GCK7"/>
<evidence type="ECO:0000256" key="3">
    <source>
        <dbReference type="ARBA" id="ARBA00022807"/>
    </source>
</evidence>
<dbReference type="GeneID" id="54417943"/>
<name>A0A6G1GCK7_9PEZI</name>
<proteinExistence type="inferred from homology"/>
<dbReference type="PANTHER" id="PTHR48104">
    <property type="entry name" value="METACASPASE-4"/>
    <property type="match status" value="1"/>
</dbReference>
<dbReference type="PANTHER" id="PTHR48104:SF30">
    <property type="entry name" value="METACASPASE-1"/>
    <property type="match status" value="1"/>
</dbReference>
<evidence type="ECO:0000256" key="2">
    <source>
        <dbReference type="ARBA" id="ARBA00022703"/>
    </source>
</evidence>
<reference evidence="8" key="2">
    <citation type="submission" date="2020-04" db="EMBL/GenBank/DDBJ databases">
        <authorList>
            <consortium name="NCBI Genome Project"/>
        </authorList>
    </citation>
    <scope>NUCLEOTIDE SEQUENCE</scope>
    <source>
        <strain evidence="8">CBS 781.70</strain>
    </source>
</reference>
<dbReference type="Pfam" id="PF00656">
    <property type="entry name" value="Peptidase_C14"/>
    <property type="match status" value="1"/>
</dbReference>
<reference evidence="8" key="3">
    <citation type="submission" date="2025-04" db="UniProtKB">
        <authorList>
            <consortium name="RefSeq"/>
        </authorList>
    </citation>
    <scope>IDENTIFICATION</scope>
    <source>
        <strain evidence="8">CBS 781.70</strain>
    </source>
</reference>
<evidence type="ECO:0000313" key="8">
    <source>
        <dbReference type="RefSeq" id="XP_033537262.1"/>
    </source>
</evidence>
<dbReference type="GO" id="GO:0006915">
    <property type="term" value="P:apoptotic process"/>
    <property type="evidence" value="ECO:0007669"/>
    <property type="project" value="UniProtKB-KW"/>
</dbReference>
<keyword evidence="4" id="KW-0865">Zymogen</keyword>
<dbReference type="InterPro" id="IPR029030">
    <property type="entry name" value="Caspase-like_dom_sf"/>
</dbReference>
<keyword evidence="3" id="KW-0378">Hydrolase</keyword>
<dbReference type="Proteomes" id="UP000504638">
    <property type="component" value="Unplaced"/>
</dbReference>
<dbReference type="RefSeq" id="XP_033537262.1">
    <property type="nucleotide sequence ID" value="XM_033677373.1"/>
</dbReference>
<dbReference type="Gene3D" id="3.40.50.12660">
    <property type="match status" value="2"/>
</dbReference>
<keyword evidence="2" id="KW-0053">Apoptosis</keyword>
<evidence type="ECO:0000313" key="6">
    <source>
        <dbReference type="EMBL" id="KAF1815631.1"/>
    </source>
</evidence>
<dbReference type="SUPFAM" id="SSF52129">
    <property type="entry name" value="Caspase-like"/>
    <property type="match status" value="1"/>
</dbReference>
<dbReference type="InterPro" id="IPR011600">
    <property type="entry name" value="Pept_C14_caspase"/>
</dbReference>
<comment type="similarity">
    <text evidence="1">Belongs to the peptidase C14B family.</text>
</comment>
<dbReference type="OrthoDB" id="3223806at2759"/>
<evidence type="ECO:0000256" key="4">
    <source>
        <dbReference type="ARBA" id="ARBA00023145"/>
    </source>
</evidence>
<dbReference type="InterPro" id="IPR050452">
    <property type="entry name" value="Metacaspase"/>
</dbReference>
<feature type="domain" description="Peptidase C14 caspase" evidence="5">
    <location>
        <begin position="3"/>
        <end position="297"/>
    </location>
</feature>
<keyword evidence="3" id="KW-0645">Protease</keyword>
<evidence type="ECO:0000313" key="7">
    <source>
        <dbReference type="Proteomes" id="UP000504638"/>
    </source>
</evidence>
<evidence type="ECO:0000256" key="1">
    <source>
        <dbReference type="ARBA" id="ARBA00009005"/>
    </source>
</evidence>